<evidence type="ECO:0008006" key="2">
    <source>
        <dbReference type="Google" id="ProtNLM"/>
    </source>
</evidence>
<comment type="caution">
    <text evidence="1">The sequence shown here is derived from an EMBL/GenBank/DDBJ whole genome shotgun (WGS) entry which is preliminary data.</text>
</comment>
<reference evidence="1" key="1">
    <citation type="submission" date="2019-08" db="EMBL/GenBank/DDBJ databases">
        <authorList>
            <person name="Kucharzyk K."/>
            <person name="Murdoch R.W."/>
            <person name="Higgins S."/>
            <person name="Loffler F."/>
        </authorList>
    </citation>
    <scope>NUCLEOTIDE SEQUENCE</scope>
</reference>
<gene>
    <name evidence="1" type="ORF">SDC9_84468</name>
</gene>
<accession>A0A644ZAX1</accession>
<protein>
    <recommendedName>
        <fullName evidence="2">Helix-turn-helix domain-containing protein</fullName>
    </recommendedName>
</protein>
<evidence type="ECO:0000313" key="1">
    <source>
        <dbReference type="EMBL" id="MPM37849.1"/>
    </source>
</evidence>
<organism evidence="1">
    <name type="scientific">bioreactor metagenome</name>
    <dbReference type="NCBI Taxonomy" id="1076179"/>
    <lineage>
        <taxon>unclassified sequences</taxon>
        <taxon>metagenomes</taxon>
        <taxon>ecological metagenomes</taxon>
    </lineage>
</organism>
<name>A0A644ZAX1_9ZZZZ</name>
<dbReference type="EMBL" id="VSSQ01008086">
    <property type="protein sequence ID" value="MPM37849.1"/>
    <property type="molecule type" value="Genomic_DNA"/>
</dbReference>
<dbReference type="AlphaFoldDB" id="A0A644ZAX1"/>
<proteinExistence type="predicted"/>
<sequence>MSKEKLLPISIFCLAISLIISASIISNGMQNNGRFIGDGISQELFNINNAISEKNNNNLDSKDILSLYEAAEYLGITQDRLMQVINHEESNIPYIKVSEGFIFSKNALDKWVETSKFKM</sequence>